<dbReference type="AlphaFoldDB" id="A0A8J3BT70"/>
<dbReference type="EMBL" id="BMQC01000009">
    <property type="protein sequence ID" value="GGK33900.1"/>
    <property type="molecule type" value="Genomic_DNA"/>
</dbReference>
<organism evidence="1 2">
    <name type="scientific">Pilimelia terevasa</name>
    <dbReference type="NCBI Taxonomy" id="53372"/>
    <lineage>
        <taxon>Bacteria</taxon>
        <taxon>Bacillati</taxon>
        <taxon>Actinomycetota</taxon>
        <taxon>Actinomycetes</taxon>
        <taxon>Micromonosporales</taxon>
        <taxon>Micromonosporaceae</taxon>
        <taxon>Pilimelia</taxon>
    </lineage>
</organism>
<dbReference type="Proteomes" id="UP000662200">
    <property type="component" value="Unassembled WGS sequence"/>
</dbReference>
<reference evidence="1" key="2">
    <citation type="submission" date="2020-09" db="EMBL/GenBank/DDBJ databases">
        <authorList>
            <person name="Sun Q."/>
            <person name="Ohkuma M."/>
        </authorList>
    </citation>
    <scope>NUCLEOTIDE SEQUENCE</scope>
    <source>
        <strain evidence="1">JCM 3091</strain>
    </source>
</reference>
<evidence type="ECO:0000313" key="1">
    <source>
        <dbReference type="EMBL" id="GGK33900.1"/>
    </source>
</evidence>
<dbReference type="Pfam" id="PF19369">
    <property type="entry name" value="DUF5944"/>
    <property type="match status" value="1"/>
</dbReference>
<accession>A0A8J3BT70</accession>
<sequence length="254" mass="27942">MTPSFAAYLSSAVARNDHFAATASISEVFGDQVVSRVLPADRYPVTCRTTSEAVEGGVRLTFRSRVAGLDRPTTVVHKVFFIDREEVRTRLHHLTPDQPEGASELLVMFDGTDRDYCHASVYDSENRLLATDAVVFDSAGRTVPYPFTDRYVSPHALDRAELSETRTAGGQRALRFAVALRGLSGPQPVVLAWQAIGRIDRATLICTPDRPEVHRELALDDNPALAPGDWVVVAVDDQERFLAQALVTLQPIVD</sequence>
<comment type="caution">
    <text evidence="1">The sequence shown here is derived from an EMBL/GenBank/DDBJ whole genome shotgun (WGS) entry which is preliminary data.</text>
</comment>
<name>A0A8J3BT70_9ACTN</name>
<dbReference type="RefSeq" id="WP_189114762.1">
    <property type="nucleotide sequence ID" value="NZ_BMQC01000009.1"/>
</dbReference>
<protein>
    <submittedName>
        <fullName evidence="1">Uncharacterized protein</fullName>
    </submittedName>
</protein>
<gene>
    <name evidence="1" type="ORF">GCM10010124_28050</name>
</gene>
<reference evidence="1" key="1">
    <citation type="journal article" date="2014" name="Int. J. Syst. Evol. Microbiol.">
        <title>Complete genome sequence of Corynebacterium casei LMG S-19264T (=DSM 44701T), isolated from a smear-ripened cheese.</title>
        <authorList>
            <consortium name="US DOE Joint Genome Institute (JGI-PGF)"/>
            <person name="Walter F."/>
            <person name="Albersmeier A."/>
            <person name="Kalinowski J."/>
            <person name="Ruckert C."/>
        </authorList>
    </citation>
    <scope>NUCLEOTIDE SEQUENCE</scope>
    <source>
        <strain evidence="1">JCM 3091</strain>
    </source>
</reference>
<proteinExistence type="predicted"/>
<evidence type="ECO:0000313" key="2">
    <source>
        <dbReference type="Proteomes" id="UP000662200"/>
    </source>
</evidence>
<dbReference type="InterPro" id="IPR045988">
    <property type="entry name" value="DUF5944"/>
</dbReference>
<keyword evidence="2" id="KW-1185">Reference proteome</keyword>